<dbReference type="EMBL" id="FXAO01000001">
    <property type="protein sequence ID" value="SMG11651.1"/>
    <property type="molecule type" value="Genomic_DNA"/>
</dbReference>
<organism evidence="1 2">
    <name type="scientific">Arenibacter troitsensis</name>
    <dbReference type="NCBI Taxonomy" id="188872"/>
    <lineage>
        <taxon>Bacteria</taxon>
        <taxon>Pseudomonadati</taxon>
        <taxon>Bacteroidota</taxon>
        <taxon>Flavobacteriia</taxon>
        <taxon>Flavobacteriales</taxon>
        <taxon>Flavobacteriaceae</taxon>
        <taxon>Arenibacter</taxon>
    </lineage>
</organism>
<protein>
    <recommendedName>
        <fullName evidence="3">Xylose isomerase-like TIM barrel</fullName>
    </recommendedName>
</protein>
<dbReference type="OrthoDB" id="9785907at2"/>
<evidence type="ECO:0000313" key="1">
    <source>
        <dbReference type="EMBL" id="SMG11651.1"/>
    </source>
</evidence>
<dbReference type="RefSeq" id="WP_085496036.1">
    <property type="nucleotide sequence ID" value="NZ_FXAO01000001.1"/>
</dbReference>
<proteinExistence type="predicted"/>
<dbReference type="Gene3D" id="3.20.20.150">
    <property type="entry name" value="Divalent-metal-dependent TIM barrel enzymes"/>
    <property type="match status" value="1"/>
</dbReference>
<dbReference type="InterPro" id="IPR036237">
    <property type="entry name" value="Xyl_isomerase-like_sf"/>
</dbReference>
<evidence type="ECO:0008006" key="3">
    <source>
        <dbReference type="Google" id="ProtNLM"/>
    </source>
</evidence>
<keyword evidence="2" id="KW-1185">Reference proteome</keyword>
<evidence type="ECO:0000313" key="2">
    <source>
        <dbReference type="Proteomes" id="UP000193420"/>
    </source>
</evidence>
<name>A0A1X7IAD6_9FLAO</name>
<gene>
    <name evidence="1" type="ORF">SAMN03080602_00625</name>
</gene>
<reference evidence="2" key="1">
    <citation type="submission" date="2017-04" db="EMBL/GenBank/DDBJ databases">
        <authorList>
            <person name="Varghese N."/>
            <person name="Submissions S."/>
        </authorList>
    </citation>
    <scope>NUCLEOTIDE SEQUENCE [LARGE SCALE GENOMIC DNA]</scope>
    <source>
        <strain evidence="2">DSM 19835</strain>
    </source>
</reference>
<dbReference type="STRING" id="188872.SAMN03080602_00625"/>
<dbReference type="SUPFAM" id="SSF51658">
    <property type="entry name" value="Xylose isomerase-like"/>
    <property type="match status" value="1"/>
</dbReference>
<dbReference type="NCBIfam" id="NF035939">
    <property type="entry name" value="TIM_EboE"/>
    <property type="match status" value="1"/>
</dbReference>
<dbReference type="Proteomes" id="UP000193420">
    <property type="component" value="Unassembled WGS sequence"/>
</dbReference>
<accession>A0A1X7IAD6</accession>
<dbReference type="AlphaFoldDB" id="A0A1X7IAD6"/>
<sequence length="397" mass="45960">MLIQNKYHLSYCSNIHPGEDWEQTYDSLKTYLPKIKKEVSPESPFGIGLRLSNVASLGLDEGSNLKDFKDWLDQNQFYVFTMNGFPYGNFHNQRVKDMVHAPDWTTKERLDYTMRLFDQLAFLIPEGISGGISTSPVSYRHWHTSDKALDKAFATGAESMSEIVLQLVEIESKTGKYLHLDIEPEPDGMLENSDEVIHFYNTYLLPIATQKLIDVLGCNEEMAKDLILRHITVCYDVCHFSLAYEEPEHTLAKFKKAGIRVGKIQVSSALKILFKEGDNEAIWHSLSQFNEPTYLHQVTVKIGDKVVTYKDLPEVLEHRSDAQELRSHFHVPIFLEKYDHLFSTQDQILKVLEYLRKDQFSDQLEIETYTWDVLPKGLKTELSNCIVREIEWLKSKI</sequence>